<evidence type="ECO:0000313" key="2">
    <source>
        <dbReference type="Proteomes" id="UP001189429"/>
    </source>
</evidence>
<organism evidence="1 2">
    <name type="scientific">Prorocentrum cordatum</name>
    <dbReference type="NCBI Taxonomy" id="2364126"/>
    <lineage>
        <taxon>Eukaryota</taxon>
        <taxon>Sar</taxon>
        <taxon>Alveolata</taxon>
        <taxon>Dinophyceae</taxon>
        <taxon>Prorocentrales</taxon>
        <taxon>Prorocentraceae</taxon>
        <taxon>Prorocentrum</taxon>
    </lineage>
</organism>
<proteinExistence type="predicted"/>
<gene>
    <name evidence="1" type="ORF">PCOR1329_LOCUS83028</name>
</gene>
<keyword evidence="2" id="KW-1185">Reference proteome</keyword>
<comment type="caution">
    <text evidence="1">The sequence shown here is derived from an EMBL/GenBank/DDBJ whole genome shotgun (WGS) entry which is preliminary data.</text>
</comment>
<accession>A0ABN9YAY9</accession>
<name>A0ABN9YAY9_9DINO</name>
<evidence type="ECO:0000313" key="1">
    <source>
        <dbReference type="EMBL" id="CAK0908323.1"/>
    </source>
</evidence>
<dbReference type="EMBL" id="CAUYUJ010021993">
    <property type="protein sequence ID" value="CAK0908323.1"/>
    <property type="molecule type" value="Genomic_DNA"/>
</dbReference>
<dbReference type="Proteomes" id="UP001189429">
    <property type="component" value="Unassembled WGS sequence"/>
</dbReference>
<sequence length="138" mass="14852">MTSGSSFASRIALSSASAGCHCSPFSHALMPALQVNDVGLQLRLPHLAEQRQRWLPLPALFARADPSAVNDDVGLQLRLPHLAQQRQRRLPLPALFARADPSAVDMMLGSSFASHISLSTDSACCHCPPFLHALTVTM</sequence>
<protein>
    <submittedName>
        <fullName evidence="1">Uncharacterized protein</fullName>
    </submittedName>
</protein>
<reference evidence="1" key="1">
    <citation type="submission" date="2023-10" db="EMBL/GenBank/DDBJ databases">
        <authorList>
            <person name="Chen Y."/>
            <person name="Shah S."/>
            <person name="Dougan E. K."/>
            <person name="Thang M."/>
            <person name="Chan C."/>
        </authorList>
    </citation>
    <scope>NUCLEOTIDE SEQUENCE [LARGE SCALE GENOMIC DNA]</scope>
</reference>